<comment type="caution">
    <text evidence="2">The sequence shown here is derived from an EMBL/GenBank/DDBJ whole genome shotgun (WGS) entry which is preliminary data.</text>
</comment>
<proteinExistence type="predicted"/>
<reference evidence="2 3" key="1">
    <citation type="submission" date="2024-03" db="EMBL/GenBank/DDBJ databases">
        <title>Draft genome sequence of Pseudonocardia carboxydivorans JCM 14827.</title>
        <authorList>
            <person name="Duangmal K."/>
        </authorList>
    </citation>
    <scope>NUCLEOTIDE SEQUENCE [LARGE SCALE GENOMIC DNA]</scope>
    <source>
        <strain evidence="2 3">JCM 14827</strain>
    </source>
</reference>
<organism evidence="2 3">
    <name type="scientific">Pseudonocardia alni subsp. carboxydivorans</name>
    <dbReference type="NCBI Taxonomy" id="415010"/>
    <lineage>
        <taxon>Bacteria</taxon>
        <taxon>Bacillati</taxon>
        <taxon>Actinomycetota</taxon>
        <taxon>Actinomycetes</taxon>
        <taxon>Pseudonocardiales</taxon>
        <taxon>Pseudonocardiaceae</taxon>
        <taxon>Pseudonocardia</taxon>
    </lineage>
</organism>
<evidence type="ECO:0000313" key="2">
    <source>
        <dbReference type="EMBL" id="MEK6464591.1"/>
    </source>
</evidence>
<dbReference type="RefSeq" id="WP_251785250.1">
    <property type="nucleotide sequence ID" value="NZ_BAAAOD010000052.1"/>
</dbReference>
<keyword evidence="3" id="KW-1185">Reference proteome</keyword>
<evidence type="ECO:0000313" key="3">
    <source>
        <dbReference type="Proteomes" id="UP001367513"/>
    </source>
</evidence>
<protein>
    <submittedName>
        <fullName evidence="2">Uncharacterized protein</fullName>
    </submittedName>
</protein>
<feature type="region of interest" description="Disordered" evidence="1">
    <location>
        <begin position="1"/>
        <end position="63"/>
    </location>
</feature>
<evidence type="ECO:0000256" key="1">
    <source>
        <dbReference type="SAM" id="MobiDB-lite"/>
    </source>
</evidence>
<sequence>MDDDAQDPRDAPDPAGEQFETEQNTVERQAPGRTADEAGTEPGVLPVDPPLVGEDTTASPPSD</sequence>
<feature type="compositionally biased region" description="Basic and acidic residues" evidence="1">
    <location>
        <begin position="1"/>
        <end position="12"/>
    </location>
</feature>
<name>A0ABU9AF71_PSEA5</name>
<feature type="compositionally biased region" description="Low complexity" evidence="1">
    <location>
        <begin position="41"/>
        <end position="55"/>
    </location>
</feature>
<accession>A0ABU9AF71</accession>
<dbReference type="EMBL" id="JBBPIX010000005">
    <property type="protein sequence ID" value="MEK6464591.1"/>
    <property type="molecule type" value="Genomic_DNA"/>
</dbReference>
<gene>
    <name evidence="2" type="ORF">WG925_12655</name>
</gene>
<dbReference type="Proteomes" id="UP001367513">
    <property type="component" value="Unassembled WGS sequence"/>
</dbReference>